<dbReference type="InterPro" id="IPR046347">
    <property type="entry name" value="bZIP_sf"/>
</dbReference>
<dbReference type="Proteomes" id="UP001497497">
    <property type="component" value="Unassembled WGS sequence"/>
</dbReference>
<reference evidence="9 10" key="1">
    <citation type="submission" date="2024-04" db="EMBL/GenBank/DDBJ databases">
        <authorList>
            <consortium name="Genoscope - CEA"/>
            <person name="William W."/>
        </authorList>
    </citation>
    <scope>NUCLEOTIDE SEQUENCE [LARGE SCALE GENOMIC DNA]</scope>
</reference>
<dbReference type="Pfam" id="PF07716">
    <property type="entry name" value="bZIP_2"/>
    <property type="match status" value="1"/>
</dbReference>
<keyword evidence="6" id="KW-0539">Nucleus</keyword>
<dbReference type="GO" id="GO:0000981">
    <property type="term" value="F:DNA-binding transcription factor activity, RNA polymerase II-specific"/>
    <property type="evidence" value="ECO:0007669"/>
    <property type="project" value="TreeGrafter"/>
</dbReference>
<accession>A0AAV2H5H5</accession>
<dbReference type="GO" id="GO:0006351">
    <property type="term" value="P:DNA-templated transcription"/>
    <property type="evidence" value="ECO:0007669"/>
    <property type="project" value="InterPro"/>
</dbReference>
<protein>
    <recommendedName>
        <fullName evidence="8">BZIP domain-containing protein</fullName>
    </recommendedName>
</protein>
<keyword evidence="10" id="KW-1185">Reference proteome</keyword>
<evidence type="ECO:0000313" key="10">
    <source>
        <dbReference type="Proteomes" id="UP001497497"/>
    </source>
</evidence>
<dbReference type="PROSITE" id="PS50217">
    <property type="entry name" value="BZIP"/>
    <property type="match status" value="1"/>
</dbReference>
<dbReference type="AlphaFoldDB" id="A0AAV2H5H5"/>
<evidence type="ECO:0000256" key="5">
    <source>
        <dbReference type="ARBA" id="ARBA00023163"/>
    </source>
</evidence>
<comment type="caution">
    <text evidence="9">The sequence shown here is derived from an EMBL/GenBank/DDBJ whole genome shotgun (WGS) entry which is preliminary data.</text>
</comment>
<proteinExistence type="inferred from homology"/>
<keyword evidence="4" id="KW-0238">DNA-binding</keyword>
<gene>
    <name evidence="9" type="ORF">GSLYS_00002538001</name>
</gene>
<dbReference type="InterPro" id="IPR004827">
    <property type="entry name" value="bZIP"/>
</dbReference>
<keyword evidence="7" id="KW-0175">Coiled coil</keyword>
<dbReference type="EMBL" id="CAXITT010000031">
    <property type="protein sequence ID" value="CAL1528368.1"/>
    <property type="molecule type" value="Genomic_DNA"/>
</dbReference>
<dbReference type="PANTHER" id="PTHR23334:SF69">
    <property type="entry name" value="CCAAT_ENHANCER-BINDING PROTEIN GAMMA"/>
    <property type="match status" value="1"/>
</dbReference>
<evidence type="ECO:0000256" key="7">
    <source>
        <dbReference type="SAM" id="Coils"/>
    </source>
</evidence>
<comment type="subcellular location">
    <subcellularLocation>
        <location evidence="1">Nucleus</location>
    </subcellularLocation>
</comment>
<keyword evidence="5" id="KW-0804">Transcription</keyword>
<evidence type="ECO:0000256" key="4">
    <source>
        <dbReference type="ARBA" id="ARBA00023125"/>
    </source>
</evidence>
<dbReference type="InterPro" id="IPR031106">
    <property type="entry name" value="C/EBP"/>
</dbReference>
<sequence>MISSTSVRSPQKTSGLFDTGFAGDALDVTSLDINAPSDIDNPFSPKDRFQPANIFYSIDDSDALSSSKMDFSSSDLMETWDFLDPLADLETDQLADDSLDAFVNLDKYLDGEQFLDETVQPLIDIPVTGMKLLEDLELAPNSSKITLEASEVPAVALPKSRKRKLTKPSTINTVTSLFEIQVSPSVVMTTTSDHDYTTKCKKISLESKPTSQPCDDNSALKLTDTIEYTMDANVVGDKQAVRRMKNNVASKRAREQRKQKFADMDQEAEQLIAANEVLRQKIVELEKMAQEMKAQLVAKMSGK</sequence>
<evidence type="ECO:0000256" key="2">
    <source>
        <dbReference type="ARBA" id="ARBA00006951"/>
    </source>
</evidence>
<dbReference type="CDD" id="cd14813">
    <property type="entry name" value="bZIP_BmCbz-like"/>
    <property type="match status" value="1"/>
</dbReference>
<evidence type="ECO:0000259" key="8">
    <source>
        <dbReference type="PROSITE" id="PS50217"/>
    </source>
</evidence>
<feature type="coiled-coil region" evidence="7">
    <location>
        <begin position="261"/>
        <end position="295"/>
    </location>
</feature>
<dbReference type="GO" id="GO:0000978">
    <property type="term" value="F:RNA polymerase II cis-regulatory region sequence-specific DNA binding"/>
    <property type="evidence" value="ECO:0007669"/>
    <property type="project" value="TreeGrafter"/>
</dbReference>
<evidence type="ECO:0000256" key="3">
    <source>
        <dbReference type="ARBA" id="ARBA00023015"/>
    </source>
</evidence>
<evidence type="ECO:0000256" key="1">
    <source>
        <dbReference type="ARBA" id="ARBA00004123"/>
    </source>
</evidence>
<evidence type="ECO:0000256" key="6">
    <source>
        <dbReference type="ARBA" id="ARBA00023242"/>
    </source>
</evidence>
<dbReference type="PANTHER" id="PTHR23334">
    <property type="entry name" value="CCAAT/ENHANCER BINDING PROTEIN"/>
    <property type="match status" value="1"/>
</dbReference>
<feature type="domain" description="BZIP" evidence="8">
    <location>
        <begin position="236"/>
        <end position="299"/>
    </location>
</feature>
<organism evidence="9 10">
    <name type="scientific">Lymnaea stagnalis</name>
    <name type="common">Great pond snail</name>
    <name type="synonym">Helix stagnalis</name>
    <dbReference type="NCBI Taxonomy" id="6523"/>
    <lineage>
        <taxon>Eukaryota</taxon>
        <taxon>Metazoa</taxon>
        <taxon>Spiralia</taxon>
        <taxon>Lophotrochozoa</taxon>
        <taxon>Mollusca</taxon>
        <taxon>Gastropoda</taxon>
        <taxon>Heterobranchia</taxon>
        <taxon>Euthyneura</taxon>
        <taxon>Panpulmonata</taxon>
        <taxon>Hygrophila</taxon>
        <taxon>Lymnaeoidea</taxon>
        <taxon>Lymnaeidae</taxon>
        <taxon>Lymnaea</taxon>
    </lineage>
</organism>
<dbReference type="Gene3D" id="1.20.5.170">
    <property type="match status" value="1"/>
</dbReference>
<keyword evidence="3" id="KW-0805">Transcription regulation</keyword>
<dbReference type="GO" id="GO:0005634">
    <property type="term" value="C:nucleus"/>
    <property type="evidence" value="ECO:0007669"/>
    <property type="project" value="UniProtKB-SubCell"/>
</dbReference>
<evidence type="ECO:0000313" key="9">
    <source>
        <dbReference type="EMBL" id="CAL1528368.1"/>
    </source>
</evidence>
<dbReference type="SUPFAM" id="SSF57959">
    <property type="entry name" value="Leucine zipper domain"/>
    <property type="match status" value="1"/>
</dbReference>
<dbReference type="SMART" id="SM00338">
    <property type="entry name" value="BRLZ"/>
    <property type="match status" value="1"/>
</dbReference>
<comment type="similarity">
    <text evidence="2">Belongs to the bZIP family. C/EBP subfamily.</text>
</comment>
<name>A0AAV2H5H5_LYMST</name>